<proteinExistence type="predicted"/>
<dbReference type="PANTHER" id="PTHR46663">
    <property type="entry name" value="DIGUANYLATE CYCLASE DGCT-RELATED"/>
    <property type="match status" value="1"/>
</dbReference>
<dbReference type="PANTHER" id="PTHR46663:SF2">
    <property type="entry name" value="GGDEF DOMAIN-CONTAINING PROTEIN"/>
    <property type="match status" value="1"/>
</dbReference>
<dbReference type="InterPro" id="IPR000160">
    <property type="entry name" value="GGDEF_dom"/>
</dbReference>
<organism evidence="2">
    <name type="scientific">mine drainage metagenome</name>
    <dbReference type="NCBI Taxonomy" id="410659"/>
    <lineage>
        <taxon>unclassified sequences</taxon>
        <taxon>metagenomes</taxon>
        <taxon>ecological metagenomes</taxon>
    </lineage>
</organism>
<dbReference type="SMART" id="SM00267">
    <property type="entry name" value="GGDEF"/>
    <property type="match status" value="1"/>
</dbReference>
<dbReference type="Pfam" id="PF00990">
    <property type="entry name" value="GGDEF"/>
    <property type="match status" value="1"/>
</dbReference>
<feature type="non-terminal residue" evidence="2">
    <location>
        <position position="137"/>
    </location>
</feature>
<reference evidence="2" key="2">
    <citation type="journal article" date="2014" name="ISME J.">
        <title>Microbial stratification in low pH oxic and suboxic macroscopic growths along an acid mine drainage.</title>
        <authorList>
            <person name="Mendez-Garcia C."/>
            <person name="Mesa V."/>
            <person name="Sprenger R.R."/>
            <person name="Richter M."/>
            <person name="Diez M.S."/>
            <person name="Solano J."/>
            <person name="Bargiela R."/>
            <person name="Golyshina O.V."/>
            <person name="Manteca A."/>
            <person name="Ramos J.L."/>
            <person name="Gallego J.R."/>
            <person name="Llorente I."/>
            <person name="Martins Dos Santos V.A."/>
            <person name="Jensen O.N."/>
            <person name="Pelaez A.I."/>
            <person name="Sanchez J."/>
            <person name="Ferrer M."/>
        </authorList>
    </citation>
    <scope>NUCLEOTIDE SEQUENCE</scope>
</reference>
<name>T0YTC1_9ZZZZ</name>
<dbReference type="NCBIfam" id="TIGR00254">
    <property type="entry name" value="GGDEF"/>
    <property type="match status" value="1"/>
</dbReference>
<dbReference type="AlphaFoldDB" id="T0YTC1"/>
<protein>
    <submittedName>
        <fullName evidence="2">Diguanylate cyclase with GAF sensor</fullName>
    </submittedName>
</protein>
<comment type="caution">
    <text evidence="2">The sequence shown here is derived from an EMBL/GenBank/DDBJ whole genome shotgun (WGS) entry which is preliminary data.</text>
</comment>
<feature type="domain" description="GGDEF" evidence="1">
    <location>
        <begin position="1"/>
        <end position="129"/>
    </location>
</feature>
<dbReference type="PROSITE" id="PS50887">
    <property type="entry name" value="GGDEF"/>
    <property type="match status" value="1"/>
</dbReference>
<dbReference type="InterPro" id="IPR043128">
    <property type="entry name" value="Rev_trsase/Diguanyl_cyclase"/>
</dbReference>
<dbReference type="CDD" id="cd01949">
    <property type="entry name" value="GGDEF"/>
    <property type="match status" value="1"/>
</dbReference>
<dbReference type="InterPro" id="IPR029787">
    <property type="entry name" value="Nucleotide_cyclase"/>
</dbReference>
<accession>T0YTC1</accession>
<dbReference type="InterPro" id="IPR052163">
    <property type="entry name" value="DGC-Regulatory_Protein"/>
</dbReference>
<evidence type="ECO:0000313" key="2">
    <source>
        <dbReference type="EMBL" id="EQD38841.1"/>
    </source>
</evidence>
<evidence type="ECO:0000259" key="1">
    <source>
        <dbReference type="PROSITE" id="PS50887"/>
    </source>
</evidence>
<sequence length="137" mass="15008">MLLDLDDFKAVNDSLGHHVGDQLLVELAHRLKAVTRGSDTLCRLGGDEFLYLAEELTSPAEVEAVARRLLGVFVEPFFLSGARLELRGSLGAVVSDSADKDWGELLRSADAALYEAKRQDNDRLAVFTPKWPSGPRA</sequence>
<gene>
    <name evidence="2" type="ORF">B1B_15636</name>
</gene>
<dbReference type="Gene3D" id="3.30.70.270">
    <property type="match status" value="1"/>
</dbReference>
<dbReference type="EMBL" id="AUZY01010402">
    <property type="protein sequence ID" value="EQD38841.1"/>
    <property type="molecule type" value="Genomic_DNA"/>
</dbReference>
<dbReference type="SUPFAM" id="SSF55073">
    <property type="entry name" value="Nucleotide cyclase"/>
    <property type="match status" value="1"/>
</dbReference>
<reference evidence="2" key="1">
    <citation type="submission" date="2013-08" db="EMBL/GenBank/DDBJ databases">
        <authorList>
            <person name="Mendez C."/>
            <person name="Richter M."/>
            <person name="Ferrer M."/>
            <person name="Sanchez J."/>
        </authorList>
    </citation>
    <scope>NUCLEOTIDE SEQUENCE</scope>
</reference>